<gene>
    <name evidence="2" type="ORF">ASIM_LOCUS19034</name>
</gene>
<evidence type="ECO:0000313" key="4">
    <source>
        <dbReference type="WBParaSite" id="ASIM_0001964601-mRNA-1"/>
    </source>
</evidence>
<evidence type="ECO:0000313" key="2">
    <source>
        <dbReference type="EMBL" id="VDK67232.1"/>
    </source>
</evidence>
<dbReference type="OrthoDB" id="5855121at2759"/>
<proteinExistence type="predicted"/>
<accession>A0A0M3KF87</accession>
<protein>
    <submittedName>
        <fullName evidence="2 4">Uncharacterized protein</fullName>
    </submittedName>
</protein>
<sequence length="226" mass="24598">MGLPFIGAVARNWCAALIQPETNEDYEGGVISVVGLQLNRPIRLATAPSSSAEPATTVPATVTAPITRRHRRLHGASRSVPIGLGQPEHRRRMPVVASTSSEFVETVPSPSSSDVTVMESSTAHSTATDSRRKFARKTSYDIPVASLRAATRRRSSVWLRSFVEELPPTNEESNDETNYMMTLATPPKSYSASRIDLASGNQSVTSESLSFRQHTFRTLCQPSPTV</sequence>
<reference evidence="4" key="1">
    <citation type="submission" date="2017-02" db="UniProtKB">
        <authorList>
            <consortium name="WormBaseParasite"/>
        </authorList>
    </citation>
    <scope>IDENTIFICATION</scope>
</reference>
<dbReference type="Proteomes" id="UP000267096">
    <property type="component" value="Unassembled WGS sequence"/>
</dbReference>
<reference evidence="2 3" key="2">
    <citation type="submission" date="2018-11" db="EMBL/GenBank/DDBJ databases">
        <authorList>
            <consortium name="Pathogen Informatics"/>
        </authorList>
    </citation>
    <scope>NUCLEOTIDE SEQUENCE [LARGE SCALE GENOMIC DNA]</scope>
</reference>
<evidence type="ECO:0000256" key="1">
    <source>
        <dbReference type="SAM" id="MobiDB-lite"/>
    </source>
</evidence>
<keyword evidence="3" id="KW-1185">Reference proteome</keyword>
<dbReference type="EMBL" id="UYRR01036503">
    <property type="protein sequence ID" value="VDK67232.1"/>
    <property type="molecule type" value="Genomic_DNA"/>
</dbReference>
<feature type="compositionally biased region" description="Polar residues" evidence="1">
    <location>
        <begin position="118"/>
        <end position="128"/>
    </location>
</feature>
<evidence type="ECO:0000313" key="3">
    <source>
        <dbReference type="Proteomes" id="UP000267096"/>
    </source>
</evidence>
<dbReference type="WBParaSite" id="ASIM_0001964601-mRNA-1">
    <property type="protein sequence ID" value="ASIM_0001964601-mRNA-1"/>
    <property type="gene ID" value="ASIM_0001964601"/>
</dbReference>
<name>A0A0M3KF87_ANISI</name>
<feature type="compositionally biased region" description="Low complexity" evidence="1">
    <location>
        <begin position="104"/>
        <end position="117"/>
    </location>
</feature>
<feature type="region of interest" description="Disordered" evidence="1">
    <location>
        <begin position="98"/>
        <end position="130"/>
    </location>
</feature>
<dbReference type="AlphaFoldDB" id="A0A0M3KF87"/>
<organism evidence="4">
    <name type="scientific">Anisakis simplex</name>
    <name type="common">Herring worm</name>
    <dbReference type="NCBI Taxonomy" id="6269"/>
    <lineage>
        <taxon>Eukaryota</taxon>
        <taxon>Metazoa</taxon>
        <taxon>Ecdysozoa</taxon>
        <taxon>Nematoda</taxon>
        <taxon>Chromadorea</taxon>
        <taxon>Rhabditida</taxon>
        <taxon>Spirurina</taxon>
        <taxon>Ascaridomorpha</taxon>
        <taxon>Ascaridoidea</taxon>
        <taxon>Anisakidae</taxon>
        <taxon>Anisakis</taxon>
        <taxon>Anisakis simplex complex</taxon>
    </lineage>
</organism>